<gene>
    <name evidence="2" type="ORF">RDI58_000793</name>
</gene>
<dbReference type="AlphaFoldDB" id="A0AAN8YPG3"/>
<keyword evidence="1" id="KW-1133">Transmembrane helix</keyword>
<keyword evidence="3" id="KW-1185">Reference proteome</keyword>
<organism evidence="2 3">
    <name type="scientific">Solanum bulbocastanum</name>
    <name type="common">Wild potato</name>
    <dbReference type="NCBI Taxonomy" id="147425"/>
    <lineage>
        <taxon>Eukaryota</taxon>
        <taxon>Viridiplantae</taxon>
        <taxon>Streptophyta</taxon>
        <taxon>Embryophyta</taxon>
        <taxon>Tracheophyta</taxon>
        <taxon>Spermatophyta</taxon>
        <taxon>Magnoliopsida</taxon>
        <taxon>eudicotyledons</taxon>
        <taxon>Gunneridae</taxon>
        <taxon>Pentapetalae</taxon>
        <taxon>asterids</taxon>
        <taxon>lamiids</taxon>
        <taxon>Solanales</taxon>
        <taxon>Solanaceae</taxon>
        <taxon>Solanoideae</taxon>
        <taxon>Solaneae</taxon>
        <taxon>Solanum</taxon>
    </lineage>
</organism>
<comment type="caution">
    <text evidence="2">The sequence shown here is derived from an EMBL/GenBank/DDBJ whole genome shotgun (WGS) entry which is preliminary data.</text>
</comment>
<evidence type="ECO:0000256" key="1">
    <source>
        <dbReference type="SAM" id="Phobius"/>
    </source>
</evidence>
<keyword evidence="1" id="KW-0472">Membrane</keyword>
<protein>
    <submittedName>
        <fullName evidence="2">Uncharacterized protein</fullName>
    </submittedName>
</protein>
<evidence type="ECO:0000313" key="2">
    <source>
        <dbReference type="EMBL" id="KAK6803009.1"/>
    </source>
</evidence>
<sequence length="43" mass="4734">MTGLIKSDGLLLMRISLVRVSSMLMALPNISTLLTMSKMGPRR</sequence>
<keyword evidence="1" id="KW-0812">Transmembrane</keyword>
<accession>A0AAN8YPG3</accession>
<reference evidence="2 3" key="1">
    <citation type="submission" date="2024-02" db="EMBL/GenBank/DDBJ databases">
        <title>de novo genome assembly of Solanum bulbocastanum strain 11H21.</title>
        <authorList>
            <person name="Hosaka A.J."/>
        </authorList>
    </citation>
    <scope>NUCLEOTIDE SEQUENCE [LARGE SCALE GENOMIC DNA]</scope>
    <source>
        <tissue evidence="2">Young leaves</tissue>
    </source>
</reference>
<dbReference type="EMBL" id="JBANQN010000001">
    <property type="protein sequence ID" value="KAK6803009.1"/>
    <property type="molecule type" value="Genomic_DNA"/>
</dbReference>
<name>A0AAN8YPG3_SOLBU</name>
<evidence type="ECO:0000313" key="3">
    <source>
        <dbReference type="Proteomes" id="UP001371456"/>
    </source>
</evidence>
<proteinExistence type="predicted"/>
<feature type="transmembrane region" description="Helical" evidence="1">
    <location>
        <begin position="12"/>
        <end position="34"/>
    </location>
</feature>
<dbReference type="Proteomes" id="UP001371456">
    <property type="component" value="Unassembled WGS sequence"/>
</dbReference>